<feature type="compositionally biased region" description="Polar residues" evidence="2">
    <location>
        <begin position="66"/>
        <end position="86"/>
    </location>
</feature>
<feature type="region of interest" description="Disordered" evidence="2">
    <location>
        <begin position="1"/>
        <end position="39"/>
    </location>
</feature>
<feature type="region of interest" description="Disordered" evidence="2">
    <location>
        <begin position="814"/>
        <end position="876"/>
    </location>
</feature>
<evidence type="ECO:0000313" key="5">
    <source>
        <dbReference type="Proteomes" id="UP001165080"/>
    </source>
</evidence>
<feature type="compositionally biased region" description="Basic residues" evidence="2">
    <location>
        <begin position="988"/>
        <end position="999"/>
    </location>
</feature>
<protein>
    <recommendedName>
        <fullName evidence="3">K Homology domain-containing protein</fullName>
    </recommendedName>
</protein>
<feature type="compositionally biased region" description="Low complexity" evidence="2">
    <location>
        <begin position="824"/>
        <end position="865"/>
    </location>
</feature>
<feature type="region of interest" description="Disordered" evidence="2">
    <location>
        <begin position="509"/>
        <end position="564"/>
    </location>
</feature>
<organism evidence="4 5">
    <name type="scientific">Pleodorina starrii</name>
    <dbReference type="NCBI Taxonomy" id="330485"/>
    <lineage>
        <taxon>Eukaryota</taxon>
        <taxon>Viridiplantae</taxon>
        <taxon>Chlorophyta</taxon>
        <taxon>core chlorophytes</taxon>
        <taxon>Chlorophyceae</taxon>
        <taxon>CS clade</taxon>
        <taxon>Chlamydomonadales</taxon>
        <taxon>Volvocaceae</taxon>
        <taxon>Pleodorina</taxon>
    </lineage>
</organism>
<dbReference type="SMART" id="SM00322">
    <property type="entry name" value="KH"/>
    <property type="match status" value="1"/>
</dbReference>
<feature type="compositionally biased region" description="Gly residues" evidence="2">
    <location>
        <begin position="814"/>
        <end position="823"/>
    </location>
</feature>
<name>A0A9W6BCS9_9CHLO</name>
<dbReference type="Gene3D" id="3.30.1370.10">
    <property type="entry name" value="K Homology domain, type 1"/>
    <property type="match status" value="1"/>
</dbReference>
<evidence type="ECO:0000259" key="3">
    <source>
        <dbReference type="SMART" id="SM00322"/>
    </source>
</evidence>
<feature type="region of interest" description="Disordered" evidence="2">
    <location>
        <begin position="54"/>
        <end position="202"/>
    </location>
</feature>
<dbReference type="EMBL" id="BRXU01000003">
    <property type="protein sequence ID" value="GLC49809.1"/>
    <property type="molecule type" value="Genomic_DNA"/>
</dbReference>
<feature type="compositionally biased region" description="Low complexity" evidence="2">
    <location>
        <begin position="539"/>
        <end position="557"/>
    </location>
</feature>
<evidence type="ECO:0000256" key="1">
    <source>
        <dbReference type="PROSITE-ProRule" id="PRU00117"/>
    </source>
</evidence>
<evidence type="ECO:0000256" key="2">
    <source>
        <dbReference type="SAM" id="MobiDB-lite"/>
    </source>
</evidence>
<feature type="region of interest" description="Disordered" evidence="2">
    <location>
        <begin position="226"/>
        <end position="270"/>
    </location>
</feature>
<feature type="region of interest" description="Disordered" evidence="2">
    <location>
        <begin position="938"/>
        <end position="961"/>
    </location>
</feature>
<feature type="compositionally biased region" description="Gly residues" evidence="2">
    <location>
        <begin position="527"/>
        <end position="538"/>
    </location>
</feature>
<feature type="domain" description="K Homology" evidence="3">
    <location>
        <begin position="276"/>
        <end position="367"/>
    </location>
</feature>
<dbReference type="SUPFAM" id="SSF54791">
    <property type="entry name" value="Eukaryotic type KH-domain (KH-domain type I)"/>
    <property type="match status" value="1"/>
</dbReference>
<sequence>MSAPPPPAYVPQSGASQGPPSAAQPGRSRPPSPTLDVNAPAFLPATAAAVAAAAHAAAAAARVSGSGANPTNAAAPYQTGNHQQQYHLHAPPSAATAGGGGTYDAGGGAANGTPSPTGAPMEPSRPPRPPSISINRDPNETYSYGPPSGEHGAAGAGFSSQRERRHSAASYSSQGGAGGGGPASGSEPGGGGGDGQPGSLNHMIDFINHHKLAGNRPVYAMSAGGDAAGARGLHSRGGAHPHPHERDPKWVQPSGPRRPGEGVENEEQGIVSAEKTPQGMILRITLLAAGFVIGPSGSSVREIMRVTGADIKSWTENRTAQQLMAAAPGGGGGGDRGGPRRPCRMVVVEGEEAQVLQAVNVVVAAVDRYKDLCEGRYQGQAVPRQQRVLGVDFCYQPPPRSVVPCAAALKGQQERSGGGSHGSGPRVSRDDYAYSPPGGSSGGVLSGSGGGYGGMPGYHSSGGYGPTMAADPYGATASYMMAPAMPPSPGRGGHVDMAFAPYPVPRGYDPGPASGGSPPLYGNRMTSGGGSSVAGGSGASATTGTSSGGAASSKGGAHSSGGAGGGYSSGGASINGSSGGAVSMMPYMPMGPMGPMAPLDPGLAMPPLPLPPGSPPMALIPGALSLPPGTDMSALTDYMMKTGGFLAPGGLMPLDMTALGGGVGVGATAGYAPMDLQAAFMAGMMTAQPGGFITAGLPGFYYGAPLPGAPLSPSSSGAVTGSPTRSGGASAGSGGGRGVSSGSAGGASNVSLPPPSPSRLNPLAQPWAVPFMTRDPHAAGLGMAGMGGMGGGPAGPIAAAGGAQGTAGGARMNGGGGGGGGGSHAAATGPATPLGHAVNGAAGNAPAPSPASAGGSTPGVSGHPNHPNDDDDDYGGGEVALAAAERALANRTPKRPVKVTHGSEQSGLPLLSNAGLAPPRVVAGTPAAGGPDAAAAAAAAAGDLERREGDGAAGTPDAPLPAIHGSPTGGLVSAGDPLVSPSRFSANKGRRHSGGRSFRRCGEEGLEVGGGTAGGLTAPAPAATAAATAIAAAGAGGGDGGEASGGAGGAATAL</sequence>
<feature type="compositionally biased region" description="Gly residues" evidence="2">
    <location>
        <begin position="1034"/>
        <end position="1054"/>
    </location>
</feature>
<feature type="region of interest" description="Disordered" evidence="2">
    <location>
        <begin position="411"/>
        <end position="446"/>
    </location>
</feature>
<reference evidence="4 5" key="1">
    <citation type="journal article" date="2023" name="Commun. Biol.">
        <title>Reorganization of the ancestral sex-determining regions during the evolution of trioecy in Pleodorina starrii.</title>
        <authorList>
            <person name="Takahashi K."/>
            <person name="Suzuki S."/>
            <person name="Kawai-Toyooka H."/>
            <person name="Yamamoto K."/>
            <person name="Hamaji T."/>
            <person name="Ootsuki R."/>
            <person name="Yamaguchi H."/>
            <person name="Kawachi M."/>
            <person name="Higashiyama T."/>
            <person name="Nozaki H."/>
        </authorList>
    </citation>
    <scope>NUCLEOTIDE SEQUENCE [LARGE SCALE GENOMIC DNA]</scope>
    <source>
        <strain evidence="4 5">NIES-4479</strain>
    </source>
</reference>
<feature type="region of interest" description="Disordered" evidence="2">
    <location>
        <begin position="981"/>
        <end position="1001"/>
    </location>
</feature>
<keyword evidence="5" id="KW-1185">Reference proteome</keyword>
<feature type="compositionally biased region" description="Gly residues" evidence="2">
    <location>
        <begin position="729"/>
        <end position="745"/>
    </location>
</feature>
<dbReference type="InterPro" id="IPR004087">
    <property type="entry name" value="KH_dom"/>
</dbReference>
<feature type="region of interest" description="Disordered" evidence="2">
    <location>
        <begin position="712"/>
        <end position="763"/>
    </location>
</feature>
<dbReference type="AlphaFoldDB" id="A0A9W6BCS9"/>
<feature type="region of interest" description="Disordered" evidence="2">
    <location>
        <begin position="1033"/>
        <end position="1054"/>
    </location>
</feature>
<dbReference type="GO" id="GO:0003723">
    <property type="term" value="F:RNA binding"/>
    <property type="evidence" value="ECO:0007669"/>
    <property type="project" value="UniProtKB-UniRule"/>
</dbReference>
<evidence type="ECO:0000313" key="4">
    <source>
        <dbReference type="EMBL" id="GLC49809.1"/>
    </source>
</evidence>
<dbReference type="InterPro" id="IPR036612">
    <property type="entry name" value="KH_dom_type_1_sf"/>
</dbReference>
<dbReference type="Proteomes" id="UP001165080">
    <property type="component" value="Unassembled WGS sequence"/>
</dbReference>
<comment type="caution">
    <text evidence="4">The sequence shown here is derived from an EMBL/GenBank/DDBJ whole genome shotgun (WGS) entry which is preliminary data.</text>
</comment>
<feature type="compositionally biased region" description="Gly residues" evidence="2">
    <location>
        <begin position="97"/>
        <end position="110"/>
    </location>
</feature>
<keyword evidence="1" id="KW-0694">RNA-binding</keyword>
<dbReference type="PROSITE" id="PS50084">
    <property type="entry name" value="KH_TYPE_1"/>
    <property type="match status" value="1"/>
</dbReference>
<feature type="region of interest" description="Disordered" evidence="2">
    <location>
        <begin position="888"/>
        <end position="912"/>
    </location>
</feature>
<gene>
    <name evidence="4" type="primary">PLEST008930</name>
    <name evidence="4" type="ORF">PLESTB_000311000</name>
</gene>
<accession>A0A9W6BCS9</accession>
<feature type="compositionally biased region" description="Gly residues" evidence="2">
    <location>
        <begin position="175"/>
        <end position="196"/>
    </location>
</feature>
<proteinExistence type="predicted"/>